<keyword evidence="2" id="KW-1185">Reference proteome</keyword>
<protein>
    <submittedName>
        <fullName evidence="1">Uncharacterized protein</fullName>
    </submittedName>
</protein>
<evidence type="ECO:0000313" key="1">
    <source>
        <dbReference type="EMBL" id="UXD88991.1"/>
    </source>
</evidence>
<sequence>MPRFNSAIDTAARFGDIPFVEFTQELITGVFDSLVEAHILQVEEYAEFVQTLTQDLSSYINNTNDGVSFDEISDFVLKYELPTLSEAELETVLNNLEAPSTSSPVNGAQPATTDTWWGGLMNALAPAVDSLVDKIADPSQHDDLQALAAYNNGVTSTLPNYQQIHDAIASLISSNKYSVLQNMAQQGMMRLVVTEGEIETKITFSTWQERESTLETKNKTRAREASRTKLRKGALGAFKKARRKERQRQVTVNTAKSYQRDTSGTKVDIFGRVLIRFKTDYAPLNG</sequence>
<organism evidence="1 2">
    <name type="scientific">Thalassolituus hydrocarboniclasticus</name>
    <dbReference type="NCBI Taxonomy" id="2742796"/>
    <lineage>
        <taxon>Bacteria</taxon>
        <taxon>Pseudomonadati</taxon>
        <taxon>Pseudomonadota</taxon>
        <taxon>Gammaproteobacteria</taxon>
        <taxon>Oceanospirillales</taxon>
        <taxon>Oceanospirillaceae</taxon>
        <taxon>Thalassolituus</taxon>
    </lineage>
</organism>
<dbReference type="Proteomes" id="UP001065322">
    <property type="component" value="Chromosome"/>
</dbReference>
<proteinExistence type="predicted"/>
<accession>A0ABY6AFJ7</accession>
<evidence type="ECO:0000313" key="2">
    <source>
        <dbReference type="Proteomes" id="UP001065322"/>
    </source>
</evidence>
<dbReference type="RefSeq" id="WP_260997675.1">
    <property type="nucleotide sequence ID" value="NZ_CP054475.1"/>
</dbReference>
<name>A0ABY6AFJ7_9GAMM</name>
<dbReference type="EMBL" id="CP054475">
    <property type="protein sequence ID" value="UXD88991.1"/>
    <property type="molecule type" value="Genomic_DNA"/>
</dbReference>
<reference evidence="2" key="1">
    <citation type="submission" date="2020-06" db="EMBL/GenBank/DDBJ databases">
        <title>Thalassolituus marinus alknpb1M-1, a hydrocarbon-degrading bacterium isolated from the deep-sea overlying water using an in-situ strategy from the South China Sea basin.</title>
        <authorList>
            <person name="Dong C."/>
            <person name="Chen Y."/>
            <person name="Shao Z."/>
        </authorList>
    </citation>
    <scope>NUCLEOTIDE SEQUENCE [LARGE SCALE GENOMIC DNA]</scope>
    <source>
        <strain evidence="2">alknpb1M-1</strain>
    </source>
</reference>
<gene>
    <name evidence="1" type="ORF">HUF19_16780</name>
</gene>